<comment type="caution">
    <text evidence="16">The sequence shown here is derived from an EMBL/GenBank/DDBJ whole genome shotgun (WGS) entry which is preliminary data.</text>
</comment>
<comment type="function">
    <text evidence="7 14">Catalyzes the formation of sulfite from adenosine 5'-phosphosulfate (APS) using thioredoxin as an electron donor.</text>
</comment>
<evidence type="ECO:0000313" key="17">
    <source>
        <dbReference type="Proteomes" id="UP000432089"/>
    </source>
</evidence>
<dbReference type="InterPro" id="IPR014729">
    <property type="entry name" value="Rossmann-like_a/b/a_fold"/>
</dbReference>
<evidence type="ECO:0000313" key="16">
    <source>
        <dbReference type="EMBL" id="KAB0681463.1"/>
    </source>
</evidence>
<dbReference type="RefSeq" id="WP_150968718.1">
    <property type="nucleotide sequence ID" value="NZ_VZDO01000003.1"/>
</dbReference>
<keyword evidence="6 14" id="KW-0411">Iron-sulfur</keyword>
<dbReference type="Gene3D" id="3.40.50.620">
    <property type="entry name" value="HUPs"/>
    <property type="match status" value="1"/>
</dbReference>
<comment type="cofactor">
    <cofactor evidence="14">
        <name>[4Fe-4S] cluster</name>
        <dbReference type="ChEBI" id="CHEBI:49883"/>
    </cofactor>
    <text evidence="14">Binds 1 [4Fe-4S] cluster per subunit.</text>
</comment>
<evidence type="ECO:0000256" key="1">
    <source>
        <dbReference type="ARBA" id="ARBA00009732"/>
    </source>
</evidence>
<dbReference type="InterPro" id="IPR004511">
    <property type="entry name" value="PAPS/APS_Rdtase"/>
</dbReference>
<proteinExistence type="inferred from homology"/>
<keyword evidence="17" id="KW-1185">Reference proteome</keyword>
<dbReference type="InterPro" id="IPR002500">
    <property type="entry name" value="PAPS_reduct_dom"/>
</dbReference>
<dbReference type="GO" id="GO:0070814">
    <property type="term" value="P:hydrogen sulfide biosynthetic process"/>
    <property type="evidence" value="ECO:0007669"/>
    <property type="project" value="UniProtKB-UniRule"/>
</dbReference>
<evidence type="ECO:0000256" key="14">
    <source>
        <dbReference type="HAMAP-Rule" id="MF_00063"/>
    </source>
</evidence>
<dbReference type="CDD" id="cd23945">
    <property type="entry name" value="PAPS_reductase"/>
    <property type="match status" value="1"/>
</dbReference>
<dbReference type="PANTHER" id="PTHR46482:SF9">
    <property type="entry name" value="5'-ADENYLYLSULFATE REDUCTASE 1, CHLOROPLASTIC"/>
    <property type="match status" value="1"/>
</dbReference>
<feature type="binding site" evidence="14">
    <location>
        <position position="207"/>
    </location>
    <ligand>
        <name>[4Fe-4S] cluster</name>
        <dbReference type="ChEBI" id="CHEBI:49883"/>
    </ligand>
</feature>
<dbReference type="SUPFAM" id="SSF52402">
    <property type="entry name" value="Adenine nucleotide alpha hydrolases-like"/>
    <property type="match status" value="1"/>
</dbReference>
<feature type="active site" description="Nucleophile; cysteine thiosulfonate intermediate" evidence="14">
    <location>
        <position position="232"/>
    </location>
</feature>
<dbReference type="PIRSF" id="PIRSF000857">
    <property type="entry name" value="PAPS_reductase"/>
    <property type="match status" value="1"/>
</dbReference>
<organism evidence="16 17">
    <name type="scientific">Plantimonas leprariae</name>
    <dbReference type="NCBI Taxonomy" id="2615207"/>
    <lineage>
        <taxon>Bacteria</taxon>
        <taxon>Pseudomonadati</taxon>
        <taxon>Pseudomonadota</taxon>
        <taxon>Alphaproteobacteria</taxon>
        <taxon>Hyphomicrobiales</taxon>
        <taxon>Aurantimonadaceae</taxon>
        <taxon>Plantimonas</taxon>
    </lineage>
</organism>
<evidence type="ECO:0000259" key="15">
    <source>
        <dbReference type="Pfam" id="PF01507"/>
    </source>
</evidence>
<evidence type="ECO:0000256" key="11">
    <source>
        <dbReference type="ARBA" id="ARBA00030894"/>
    </source>
</evidence>
<feature type="domain" description="Phosphoadenosine phosphosulphate reductase" evidence="15">
    <location>
        <begin position="36"/>
        <end position="210"/>
    </location>
</feature>
<evidence type="ECO:0000256" key="13">
    <source>
        <dbReference type="ARBA" id="ARBA00048441"/>
    </source>
</evidence>
<gene>
    <name evidence="14" type="primary">cysH</name>
    <name evidence="16" type="ORF">F6X38_06155</name>
</gene>
<accession>A0A7V7PRQ2</accession>
<dbReference type="GO" id="GO:0043866">
    <property type="term" value="F:adenylyl-sulfate reductase (thioredoxin) activity"/>
    <property type="evidence" value="ECO:0007669"/>
    <property type="project" value="UniProtKB-EC"/>
</dbReference>
<dbReference type="Pfam" id="PF01507">
    <property type="entry name" value="PAPS_reduct"/>
    <property type="match status" value="1"/>
</dbReference>
<dbReference type="GO" id="GO:0004604">
    <property type="term" value="F:phosphoadenylyl-sulfate reductase (thioredoxin) activity"/>
    <property type="evidence" value="ECO:0007669"/>
    <property type="project" value="UniProtKB-UniRule"/>
</dbReference>
<feature type="binding site" evidence="14">
    <location>
        <position position="204"/>
    </location>
    <ligand>
        <name>[4Fe-4S] cluster</name>
        <dbReference type="ChEBI" id="CHEBI:49883"/>
    </ligand>
</feature>
<dbReference type="GO" id="GO:0019379">
    <property type="term" value="P:sulfate assimilation, phosphoadenylyl sulfate reduction by phosphoadenylyl-sulfate reductase (thioredoxin)"/>
    <property type="evidence" value="ECO:0007669"/>
    <property type="project" value="UniProtKB-UniRule"/>
</dbReference>
<comment type="catalytic activity">
    <reaction evidence="13 14">
        <text>[thioredoxin]-disulfide + sulfite + AMP + 2 H(+) = adenosine 5'-phosphosulfate + [thioredoxin]-dithiol</text>
        <dbReference type="Rhea" id="RHEA:21976"/>
        <dbReference type="Rhea" id="RHEA-COMP:10698"/>
        <dbReference type="Rhea" id="RHEA-COMP:10700"/>
        <dbReference type="ChEBI" id="CHEBI:15378"/>
        <dbReference type="ChEBI" id="CHEBI:17359"/>
        <dbReference type="ChEBI" id="CHEBI:29950"/>
        <dbReference type="ChEBI" id="CHEBI:50058"/>
        <dbReference type="ChEBI" id="CHEBI:58243"/>
        <dbReference type="ChEBI" id="CHEBI:456215"/>
        <dbReference type="EC" id="1.8.4.10"/>
    </reaction>
</comment>
<dbReference type="GO" id="GO:0005737">
    <property type="term" value="C:cytoplasm"/>
    <property type="evidence" value="ECO:0007669"/>
    <property type="project" value="UniProtKB-SubCell"/>
</dbReference>
<evidence type="ECO:0000256" key="6">
    <source>
        <dbReference type="ARBA" id="ARBA00023014"/>
    </source>
</evidence>
<dbReference type="InterPro" id="IPR011798">
    <property type="entry name" value="APS_reductase"/>
</dbReference>
<comment type="pathway">
    <text evidence="8 14">Sulfur metabolism; hydrogen sulfide biosynthesis; sulfite from sulfate.</text>
</comment>
<comment type="subcellular location">
    <subcellularLocation>
        <location evidence="14">Cytoplasm</location>
    </subcellularLocation>
</comment>
<keyword evidence="3 14" id="KW-0479">Metal-binding</keyword>
<dbReference type="GO" id="GO:0019344">
    <property type="term" value="P:cysteine biosynthetic process"/>
    <property type="evidence" value="ECO:0007669"/>
    <property type="project" value="InterPro"/>
</dbReference>
<evidence type="ECO:0000256" key="7">
    <source>
        <dbReference type="ARBA" id="ARBA00024298"/>
    </source>
</evidence>
<dbReference type="GO" id="GO:0046872">
    <property type="term" value="F:metal ion binding"/>
    <property type="evidence" value="ECO:0007669"/>
    <property type="project" value="UniProtKB-KW"/>
</dbReference>
<evidence type="ECO:0000256" key="4">
    <source>
        <dbReference type="ARBA" id="ARBA00023002"/>
    </source>
</evidence>
<reference evidence="16 17" key="1">
    <citation type="submission" date="2019-09" db="EMBL/GenBank/DDBJ databases">
        <title>YIM 132180 draft genome.</title>
        <authorList>
            <person name="Zhang K."/>
        </authorList>
    </citation>
    <scope>NUCLEOTIDE SEQUENCE [LARGE SCALE GENOMIC DNA]</scope>
    <source>
        <strain evidence="16 17">YIM 132180</strain>
    </source>
</reference>
<keyword evidence="4 14" id="KW-0560">Oxidoreductase</keyword>
<sequence length="263" mass="29490">MSADLEALARELDAAFPRLTPAERLHTLAERVPGRTVFTTSLGIEDQMLTHLIFSEKLGIEVKTLDTGRLFPEAYQVWRDTEEKYGRRIRAVYPNGEALEEMVNDQGVDGLYYAPEFRKRCCGVRKVEPLGRALHGAAAWITGLRRDQSANRQGMEFVGFDAAHGLIKANPLFDWTREEIRLFTEDAHVPVNPLHAKGFLSIGCAPCTRAVKPGEPERAGRWWWEEETLRECGLHVEADGRVVRAKLVPGNTHGDAAFEGPTQ</sequence>
<evidence type="ECO:0000256" key="10">
    <source>
        <dbReference type="ARBA" id="ARBA00029514"/>
    </source>
</evidence>
<dbReference type="NCBIfam" id="NF002537">
    <property type="entry name" value="PRK02090.1"/>
    <property type="match status" value="1"/>
</dbReference>
<dbReference type="HAMAP" id="MF_00063">
    <property type="entry name" value="CysH"/>
    <property type="match status" value="1"/>
</dbReference>
<evidence type="ECO:0000256" key="3">
    <source>
        <dbReference type="ARBA" id="ARBA00022723"/>
    </source>
</evidence>
<name>A0A7V7PRQ2_9HYPH</name>
<dbReference type="EMBL" id="VZDO01000003">
    <property type="protein sequence ID" value="KAB0681463.1"/>
    <property type="molecule type" value="Genomic_DNA"/>
</dbReference>
<keyword evidence="5 14" id="KW-0408">Iron</keyword>
<evidence type="ECO:0000256" key="9">
    <source>
        <dbReference type="ARBA" id="ARBA00024386"/>
    </source>
</evidence>
<dbReference type="EC" id="1.8.4.10" evidence="9 14"/>
<keyword evidence="2 14" id="KW-0963">Cytoplasm</keyword>
<feature type="binding site" evidence="14">
    <location>
        <position position="122"/>
    </location>
    <ligand>
        <name>[4Fe-4S] cluster</name>
        <dbReference type="ChEBI" id="CHEBI:49883"/>
    </ligand>
</feature>
<comment type="similarity">
    <text evidence="1 14">Belongs to the PAPS reductase family. CysH subfamily.</text>
</comment>
<evidence type="ECO:0000256" key="12">
    <source>
        <dbReference type="ARBA" id="ARBA00032041"/>
    </source>
</evidence>
<evidence type="ECO:0000256" key="2">
    <source>
        <dbReference type="ARBA" id="ARBA00022490"/>
    </source>
</evidence>
<dbReference type="AlphaFoldDB" id="A0A7V7PRQ2"/>
<dbReference type="NCBIfam" id="TIGR02055">
    <property type="entry name" value="APS_reductase"/>
    <property type="match status" value="1"/>
</dbReference>
<evidence type="ECO:0000256" key="8">
    <source>
        <dbReference type="ARBA" id="ARBA00024327"/>
    </source>
</evidence>
<dbReference type="GO" id="GO:0051539">
    <property type="term" value="F:4 iron, 4 sulfur cluster binding"/>
    <property type="evidence" value="ECO:0007669"/>
    <property type="project" value="UniProtKB-UniRule"/>
</dbReference>
<dbReference type="Proteomes" id="UP000432089">
    <property type="component" value="Unassembled WGS sequence"/>
</dbReference>
<evidence type="ECO:0000256" key="5">
    <source>
        <dbReference type="ARBA" id="ARBA00023004"/>
    </source>
</evidence>
<protein>
    <recommendedName>
        <fullName evidence="10 14">Adenosine 5'-phosphosulfate reductase</fullName>
        <shortName evidence="14">APS reductase</shortName>
        <ecNumber evidence="9 14">1.8.4.10</ecNumber>
    </recommendedName>
    <alternativeName>
        <fullName evidence="12 14">5'-adenylylsulfate reductase</fullName>
    </alternativeName>
    <alternativeName>
        <fullName evidence="11 14">Thioredoxin-dependent 5'-adenylylsulfate reductase</fullName>
    </alternativeName>
</protein>
<dbReference type="PANTHER" id="PTHR46482">
    <property type="entry name" value="5'-ADENYLYLSULFATE REDUCTASE 3, CHLOROPLASTIC"/>
    <property type="match status" value="1"/>
</dbReference>
<feature type="binding site" evidence="14">
    <location>
        <position position="121"/>
    </location>
    <ligand>
        <name>[4Fe-4S] cluster</name>
        <dbReference type="ChEBI" id="CHEBI:49883"/>
    </ligand>
</feature>